<reference evidence="1 2" key="1">
    <citation type="submission" date="2021-08" db="EMBL/GenBank/DDBJ databases">
        <title>Draft genome sequence of Spirulina subsalsa with high tolerance to salinity and hype-accumulation of phycocyanin.</title>
        <authorList>
            <person name="Pei H."/>
            <person name="Jiang L."/>
        </authorList>
    </citation>
    <scope>NUCLEOTIDE SEQUENCE [LARGE SCALE GENOMIC DNA]</scope>
    <source>
        <strain evidence="1 2">FACHB-351</strain>
    </source>
</reference>
<comment type="caution">
    <text evidence="1">The sequence shown here is derived from an EMBL/GenBank/DDBJ whole genome shotgun (WGS) entry which is preliminary data.</text>
</comment>
<accession>A0ABT3L3R9</accession>
<dbReference type="Proteomes" id="UP001526426">
    <property type="component" value="Unassembled WGS sequence"/>
</dbReference>
<dbReference type="InterPro" id="IPR038695">
    <property type="entry name" value="Saro_0823-like_sf"/>
</dbReference>
<evidence type="ECO:0000313" key="1">
    <source>
        <dbReference type="EMBL" id="MCW6035754.1"/>
    </source>
</evidence>
<organism evidence="1 2">
    <name type="scientific">Spirulina subsalsa FACHB-351</name>
    <dbReference type="NCBI Taxonomy" id="234711"/>
    <lineage>
        <taxon>Bacteria</taxon>
        <taxon>Bacillati</taxon>
        <taxon>Cyanobacteriota</taxon>
        <taxon>Cyanophyceae</taxon>
        <taxon>Spirulinales</taxon>
        <taxon>Spirulinaceae</taxon>
        <taxon>Spirulina</taxon>
    </lineage>
</organism>
<evidence type="ECO:0000313" key="2">
    <source>
        <dbReference type="Proteomes" id="UP001526426"/>
    </source>
</evidence>
<keyword evidence="2" id="KW-1185">Reference proteome</keyword>
<proteinExistence type="predicted"/>
<dbReference type="InterPro" id="IPR003795">
    <property type="entry name" value="DUF192"/>
</dbReference>
<dbReference type="PROSITE" id="PS51257">
    <property type="entry name" value="PROKAR_LIPOPROTEIN"/>
    <property type="match status" value="1"/>
</dbReference>
<gene>
    <name evidence="1" type="ORF">K4A83_05630</name>
</gene>
<dbReference type="PANTHER" id="PTHR37953:SF1">
    <property type="entry name" value="UPF0127 PROTEIN MJ1496"/>
    <property type="match status" value="1"/>
</dbReference>
<dbReference type="PANTHER" id="PTHR37953">
    <property type="entry name" value="UPF0127 PROTEIN MJ1496"/>
    <property type="match status" value="1"/>
</dbReference>
<name>A0ABT3L3R9_9CYAN</name>
<dbReference type="Pfam" id="PF02643">
    <property type="entry name" value="DUF192"/>
    <property type="match status" value="1"/>
</dbReference>
<dbReference type="EMBL" id="JAIHOM010000020">
    <property type="protein sequence ID" value="MCW6035754.1"/>
    <property type="molecule type" value="Genomic_DNA"/>
</dbReference>
<dbReference type="Gene3D" id="2.60.120.1140">
    <property type="entry name" value="Protein of unknown function DUF192"/>
    <property type="match status" value="1"/>
</dbReference>
<dbReference type="RefSeq" id="WP_265263467.1">
    <property type="nucleotide sequence ID" value="NZ_JAIHOM010000020.1"/>
</dbReference>
<protein>
    <submittedName>
        <fullName evidence="1">DUF192 domain-containing protein</fullName>
    </submittedName>
</protein>
<sequence length="183" mass="20068">MFYGNPKNLASWSSFLLMLGLSGFLMGCSPPPQSLEEIPPSSLAQVPTEGQMLPISAIAQLGGQDIELEVARTPQEQAIGLMFRDEMPDNRGMLFIFSSAQRVNFWMKNVSIPLDMLFLRDGTIQAIARNVPPCLQAPCPTYGPNLDIDQVIELRGGRAAELGVQVGDRVSIDFLDETPSEQQ</sequence>